<evidence type="ECO:0000259" key="4">
    <source>
        <dbReference type="Pfam" id="PF25853"/>
    </source>
</evidence>
<feature type="transmembrane region" description="Helical" evidence="1">
    <location>
        <begin position="396"/>
        <end position="416"/>
    </location>
</feature>
<comment type="caution">
    <text evidence="5">The sequence shown here is derived from an EMBL/GenBank/DDBJ whole genome shotgun (WGS) entry which is preliminary data.</text>
</comment>
<feature type="transmembrane region" description="Helical" evidence="1">
    <location>
        <begin position="188"/>
        <end position="212"/>
    </location>
</feature>
<evidence type="ECO:0000313" key="5">
    <source>
        <dbReference type="EMBL" id="TSH90253.1"/>
    </source>
</evidence>
<feature type="transmembrane region" description="Helical" evidence="1">
    <location>
        <begin position="325"/>
        <end position="351"/>
    </location>
</feature>
<feature type="transmembrane region" description="Helical" evidence="1">
    <location>
        <begin position="139"/>
        <end position="157"/>
    </location>
</feature>
<feature type="transmembrane region" description="Helical" evidence="1">
    <location>
        <begin position="163"/>
        <end position="181"/>
    </location>
</feature>
<dbReference type="InterPro" id="IPR054288">
    <property type="entry name" value="DUF7024"/>
</dbReference>
<keyword evidence="6" id="KW-1185">Reference proteome</keyword>
<dbReference type="RefSeq" id="WP_143950168.1">
    <property type="nucleotide sequence ID" value="NZ_BAABMB010000003.1"/>
</dbReference>
<keyword evidence="1" id="KW-1133">Transmembrane helix</keyword>
<protein>
    <recommendedName>
        <fullName evidence="7">YfhO family protein</fullName>
    </recommendedName>
</protein>
<feature type="transmembrane region" description="Helical" evidence="1">
    <location>
        <begin position="371"/>
        <end position="389"/>
    </location>
</feature>
<feature type="domain" description="DUF7024" evidence="3">
    <location>
        <begin position="589"/>
        <end position="704"/>
    </location>
</feature>
<reference evidence="5 6" key="1">
    <citation type="submission" date="2019-07" db="EMBL/GenBank/DDBJ databases">
        <title>Qingshengfaniella alkalisoli gen. nov., sp. nov., isolated from saline soil.</title>
        <authorList>
            <person name="Xu L."/>
            <person name="Huang X.-X."/>
            <person name="Sun J.-Q."/>
        </authorList>
    </citation>
    <scope>NUCLEOTIDE SEQUENCE [LARGE SCALE GENOMIC DNA]</scope>
    <source>
        <strain evidence="5 6">DSM 27279</strain>
    </source>
</reference>
<gene>
    <name evidence="5" type="ORF">FOZ76_20680</name>
</gene>
<name>A0A556ABK3_9BURK</name>
<dbReference type="AlphaFoldDB" id="A0A556ABK3"/>
<feature type="transmembrane region" description="Helical" evidence="1">
    <location>
        <begin position="263"/>
        <end position="280"/>
    </location>
</feature>
<evidence type="ECO:0000259" key="2">
    <source>
        <dbReference type="Pfam" id="PF19830"/>
    </source>
</evidence>
<sequence length="705" mass="76777">MQNPTVQPGAKPRGGYAVVLPWGIGLVAFLVIMGTRVLDPGNIAWLSSGDSSQHYLGWSFFRQTEWTFPIGLNPRYGLELSNAIVYSDSNPLLAFLFKPFAGWMGQDFQYFGFWLLACFLLQGWMAYRLIGLATGDPALRALGAVFFAFAPPMLIRMTDHLNLSGHFLLLGSLYLVFAPLVRRRRLAWGALLALGALVHAYLFIMVAALWGVDLLGRLLRRSLNLRAVLLEGVLLIGIVAVLAWQAGYFSVGGGGSTGGYGYYRANLISFVNPLGWSHVLRDQAQGGGDYEGAAYLGLGMLLLLVFGMARVAADPRGALAGAGRHWVAYLGLAGFFVFALSNNVGLGTHTWSYPIPGFFDKLAGYFRSSGRMLWVVYYAVFFAAIVLVVRGYPRRVALVLLGLALAVQLADTSAGWRPLRAHWGKTPGGDWNLPMRDPFWEAAATRYTRLRWAPPENAGPYWRELSAFADKHGMATDAIYLARVRYRALETQRADIARRVETGEYDPDTLYVLADGAFGAAVMLGDRERDLFARIDGLNVIAPGWKGCRDCPGLAHEADAQGSMPPLASGASLSFTEADNGGARYLGLGWSQREAWGTWSDGRHASLLLPLDRSAPRELLLDVQPLLGENLPAQRVQVRVDGAEVADFTVTARQTVSLAVPGAPQGGVRMTRVELTLPDAARPVDIGGGEDLRRLGLGLIGLTVR</sequence>
<feature type="transmembrane region" description="Helical" evidence="1">
    <location>
        <begin position="108"/>
        <end position="127"/>
    </location>
</feature>
<dbReference type="Pfam" id="PF22895">
    <property type="entry name" value="DUF7024"/>
    <property type="match status" value="1"/>
</dbReference>
<evidence type="ECO:0000313" key="6">
    <source>
        <dbReference type="Proteomes" id="UP000318405"/>
    </source>
</evidence>
<dbReference type="Pfam" id="PF19830">
    <property type="entry name" value="DUF6311"/>
    <property type="match status" value="1"/>
</dbReference>
<evidence type="ECO:0008006" key="7">
    <source>
        <dbReference type="Google" id="ProtNLM"/>
    </source>
</evidence>
<feature type="domain" description="DUF6311" evidence="4">
    <location>
        <begin position="439"/>
        <end position="543"/>
    </location>
</feature>
<feature type="domain" description="DUF6311" evidence="2">
    <location>
        <begin position="24"/>
        <end position="413"/>
    </location>
</feature>
<dbReference type="Proteomes" id="UP000318405">
    <property type="component" value="Unassembled WGS sequence"/>
</dbReference>
<dbReference type="Pfam" id="PF25853">
    <property type="entry name" value="DUF6311_C"/>
    <property type="match status" value="1"/>
</dbReference>
<dbReference type="InterPro" id="IPR046278">
    <property type="entry name" value="DUF6311"/>
</dbReference>
<accession>A0A556ABK3</accession>
<keyword evidence="1" id="KW-0812">Transmembrane</keyword>
<dbReference type="InterPro" id="IPR058671">
    <property type="entry name" value="DUF6311_C"/>
</dbReference>
<keyword evidence="1" id="KW-0472">Membrane</keyword>
<organism evidence="5 6">
    <name type="scientific">Verticiella sediminum</name>
    <dbReference type="NCBI Taxonomy" id="1247510"/>
    <lineage>
        <taxon>Bacteria</taxon>
        <taxon>Pseudomonadati</taxon>
        <taxon>Pseudomonadota</taxon>
        <taxon>Betaproteobacteria</taxon>
        <taxon>Burkholderiales</taxon>
        <taxon>Alcaligenaceae</taxon>
        <taxon>Verticiella</taxon>
    </lineage>
</organism>
<evidence type="ECO:0000259" key="3">
    <source>
        <dbReference type="Pfam" id="PF22895"/>
    </source>
</evidence>
<dbReference type="OrthoDB" id="1814621at2"/>
<feature type="transmembrane region" description="Helical" evidence="1">
    <location>
        <begin position="232"/>
        <end position="251"/>
    </location>
</feature>
<dbReference type="EMBL" id="VLTJ01000039">
    <property type="protein sequence ID" value="TSH90253.1"/>
    <property type="molecule type" value="Genomic_DNA"/>
</dbReference>
<feature type="transmembrane region" description="Helical" evidence="1">
    <location>
        <begin position="292"/>
        <end position="313"/>
    </location>
</feature>
<proteinExistence type="predicted"/>
<evidence type="ECO:0000256" key="1">
    <source>
        <dbReference type="SAM" id="Phobius"/>
    </source>
</evidence>
<feature type="transmembrane region" description="Helical" evidence="1">
    <location>
        <begin position="16"/>
        <end position="38"/>
    </location>
</feature>